<dbReference type="EMBL" id="HACA01030321">
    <property type="protein sequence ID" value="CDW47682.1"/>
    <property type="molecule type" value="Transcribed_RNA"/>
</dbReference>
<name>A0A0K2VBJ8_LEPSM</name>
<proteinExistence type="predicted"/>
<dbReference type="AlphaFoldDB" id="A0A0K2VBJ8"/>
<organism evidence="1">
    <name type="scientific">Lepeophtheirus salmonis</name>
    <name type="common">Salmon louse</name>
    <name type="synonym">Caligus salmonis</name>
    <dbReference type="NCBI Taxonomy" id="72036"/>
    <lineage>
        <taxon>Eukaryota</taxon>
        <taxon>Metazoa</taxon>
        <taxon>Ecdysozoa</taxon>
        <taxon>Arthropoda</taxon>
        <taxon>Crustacea</taxon>
        <taxon>Multicrustacea</taxon>
        <taxon>Hexanauplia</taxon>
        <taxon>Copepoda</taxon>
        <taxon>Siphonostomatoida</taxon>
        <taxon>Caligidae</taxon>
        <taxon>Lepeophtheirus</taxon>
    </lineage>
</organism>
<accession>A0A0K2VBJ8</accession>
<reference evidence="1" key="1">
    <citation type="submission" date="2014-05" db="EMBL/GenBank/DDBJ databases">
        <authorList>
            <person name="Chronopoulou M."/>
        </authorList>
    </citation>
    <scope>NUCLEOTIDE SEQUENCE</scope>
    <source>
        <tissue evidence="1">Whole organism</tissue>
    </source>
</reference>
<evidence type="ECO:0000313" key="1">
    <source>
        <dbReference type="EMBL" id="CDW47680.1"/>
    </source>
</evidence>
<protein>
    <submittedName>
        <fullName evidence="1">Uncharacterized protein</fullName>
    </submittedName>
</protein>
<sequence length="48" mass="5649">MAILRLLGIIMECWSRSYYKLKQIGSSYFLDVTLRSGYSHIDTKYIIT</sequence>
<dbReference type="EMBL" id="HACA01030319">
    <property type="protein sequence ID" value="CDW47680.1"/>
    <property type="molecule type" value="Transcribed_RNA"/>
</dbReference>